<reference evidence="1 2" key="1">
    <citation type="submission" date="2024-04" db="EMBL/GenBank/DDBJ databases">
        <title>Flavobacterium sp. DGU38 16S ribosomal RNA gene Genome sequencing and assembly.</title>
        <authorList>
            <person name="Park S."/>
        </authorList>
    </citation>
    <scope>NUCLEOTIDE SEQUENCE [LARGE SCALE GENOMIC DNA]</scope>
    <source>
        <strain evidence="1 2">DGU38</strain>
    </source>
</reference>
<dbReference type="EMBL" id="JBBYHS010000010">
    <property type="protein sequence ID" value="MEL1254225.1"/>
    <property type="molecule type" value="Genomic_DNA"/>
</dbReference>
<accession>A0ABU9IP59</accession>
<dbReference type="Proteomes" id="UP001485226">
    <property type="component" value="Unassembled WGS sequence"/>
</dbReference>
<sequence length="148" mass="17416">MKIVYILLIVCNFSFGQLKVNYYKVQNKFGKTITDKTFVQKKLISDSETAYFSFSKKDSLLLDVSFTKTEGYLDAQFEELKNEFIGNFEPTKVKQWENLVGYYDEKKNIMIIKTFADYTRMKLTEIAFCTSNESIKGFLPLFDKNFHH</sequence>
<name>A0ABU9IP59_9FLAO</name>
<dbReference type="RefSeq" id="WP_341692348.1">
    <property type="nucleotide sequence ID" value="NZ_JBBYHS010000010.1"/>
</dbReference>
<evidence type="ECO:0000313" key="1">
    <source>
        <dbReference type="EMBL" id="MEL1254225.1"/>
    </source>
</evidence>
<evidence type="ECO:0008006" key="3">
    <source>
        <dbReference type="Google" id="ProtNLM"/>
    </source>
</evidence>
<protein>
    <recommendedName>
        <fullName evidence="3">GLPGLI family protein</fullName>
    </recommendedName>
</protein>
<evidence type="ECO:0000313" key="2">
    <source>
        <dbReference type="Proteomes" id="UP001485226"/>
    </source>
</evidence>
<gene>
    <name evidence="1" type="ORF">AAEO57_10590</name>
</gene>
<comment type="caution">
    <text evidence="1">The sequence shown here is derived from an EMBL/GenBank/DDBJ whole genome shotgun (WGS) entry which is preliminary data.</text>
</comment>
<keyword evidence="2" id="KW-1185">Reference proteome</keyword>
<proteinExistence type="predicted"/>
<organism evidence="1 2">
    <name type="scientific">Flavobacterium calami</name>
    <dbReference type="NCBI Taxonomy" id="3139144"/>
    <lineage>
        <taxon>Bacteria</taxon>
        <taxon>Pseudomonadati</taxon>
        <taxon>Bacteroidota</taxon>
        <taxon>Flavobacteriia</taxon>
        <taxon>Flavobacteriales</taxon>
        <taxon>Flavobacteriaceae</taxon>
        <taxon>Flavobacterium</taxon>
    </lineage>
</organism>